<keyword evidence="6" id="KW-0145">Chemotaxis</keyword>
<dbReference type="GO" id="GO:0003774">
    <property type="term" value="F:cytoskeletal motor activity"/>
    <property type="evidence" value="ECO:0007669"/>
    <property type="project" value="InterPro"/>
</dbReference>
<evidence type="ECO:0000256" key="4">
    <source>
        <dbReference type="ARBA" id="ARBA00021870"/>
    </source>
</evidence>
<name>A0A1L3GT38_9BACT</name>
<keyword evidence="13" id="KW-0966">Cell projection</keyword>
<evidence type="ECO:0000256" key="1">
    <source>
        <dbReference type="ARBA" id="ARBA00004117"/>
    </source>
</evidence>
<dbReference type="InterPro" id="IPR011002">
    <property type="entry name" value="FliG_a-hlx"/>
</dbReference>
<keyword evidence="14" id="KW-1185">Reference proteome</keyword>
<protein>
    <recommendedName>
        <fullName evidence="4">Flagellar motor switch protein FliG</fullName>
    </recommendedName>
</protein>
<organism evidence="13 14">
    <name type="scientific">Syntrophotalea acetylenivorans</name>
    <dbReference type="NCBI Taxonomy" id="1842532"/>
    <lineage>
        <taxon>Bacteria</taxon>
        <taxon>Pseudomonadati</taxon>
        <taxon>Thermodesulfobacteriota</taxon>
        <taxon>Desulfuromonadia</taxon>
        <taxon>Desulfuromonadales</taxon>
        <taxon>Syntrophotaleaceae</taxon>
        <taxon>Syntrophotalea</taxon>
    </lineage>
</organism>
<dbReference type="KEGG" id="pef:A7E78_05340"/>
<dbReference type="GO" id="GO:0005886">
    <property type="term" value="C:plasma membrane"/>
    <property type="evidence" value="ECO:0007669"/>
    <property type="project" value="UniProtKB-SubCell"/>
</dbReference>
<dbReference type="PIRSF" id="PIRSF003161">
    <property type="entry name" value="FliG"/>
    <property type="match status" value="1"/>
</dbReference>
<dbReference type="GO" id="GO:0006935">
    <property type="term" value="P:chemotaxis"/>
    <property type="evidence" value="ECO:0007669"/>
    <property type="project" value="UniProtKB-KW"/>
</dbReference>
<dbReference type="SUPFAM" id="SSF48029">
    <property type="entry name" value="FliG"/>
    <property type="match status" value="2"/>
</dbReference>
<dbReference type="Pfam" id="PF14841">
    <property type="entry name" value="FliG_M"/>
    <property type="match status" value="1"/>
</dbReference>
<evidence type="ECO:0000259" key="11">
    <source>
        <dbReference type="Pfam" id="PF14841"/>
    </source>
</evidence>
<dbReference type="Pfam" id="PF14842">
    <property type="entry name" value="FliG_N"/>
    <property type="match status" value="1"/>
</dbReference>
<gene>
    <name evidence="13" type="ORF">A7E78_05340</name>
</gene>
<accession>A0A1L3GT38</accession>
<evidence type="ECO:0000313" key="14">
    <source>
        <dbReference type="Proteomes" id="UP000182517"/>
    </source>
</evidence>
<evidence type="ECO:0000256" key="2">
    <source>
        <dbReference type="ARBA" id="ARBA00004413"/>
    </source>
</evidence>
<dbReference type="GO" id="GO:0071973">
    <property type="term" value="P:bacterial-type flagellum-dependent cell motility"/>
    <property type="evidence" value="ECO:0007669"/>
    <property type="project" value="InterPro"/>
</dbReference>
<dbReference type="PANTHER" id="PTHR30534:SF0">
    <property type="entry name" value="FLAGELLAR MOTOR SWITCH PROTEIN FLIG"/>
    <property type="match status" value="1"/>
</dbReference>
<keyword evidence="8" id="KW-0472">Membrane</keyword>
<evidence type="ECO:0000256" key="9">
    <source>
        <dbReference type="ARBA" id="ARBA00023143"/>
    </source>
</evidence>
<evidence type="ECO:0000256" key="8">
    <source>
        <dbReference type="ARBA" id="ARBA00023136"/>
    </source>
</evidence>
<keyword evidence="9" id="KW-0975">Bacterial flagellum</keyword>
<evidence type="ECO:0000313" key="13">
    <source>
        <dbReference type="EMBL" id="APG29030.1"/>
    </source>
</evidence>
<dbReference type="Pfam" id="PF01706">
    <property type="entry name" value="FliG_C"/>
    <property type="match status" value="1"/>
</dbReference>
<dbReference type="InterPro" id="IPR032779">
    <property type="entry name" value="FliG_M"/>
</dbReference>
<dbReference type="EMBL" id="CP015519">
    <property type="protein sequence ID" value="APG29030.1"/>
    <property type="molecule type" value="Genomic_DNA"/>
</dbReference>
<keyword evidence="5" id="KW-1003">Cell membrane</keyword>
<evidence type="ECO:0000256" key="7">
    <source>
        <dbReference type="ARBA" id="ARBA00022779"/>
    </source>
</evidence>
<evidence type="ECO:0000256" key="3">
    <source>
        <dbReference type="ARBA" id="ARBA00010299"/>
    </source>
</evidence>
<keyword evidence="7" id="KW-0283">Flagellar rotation</keyword>
<dbReference type="AlphaFoldDB" id="A0A1L3GT38"/>
<keyword evidence="13" id="KW-0282">Flagellum</keyword>
<dbReference type="InterPro" id="IPR023087">
    <property type="entry name" value="Flg_Motor_Flig_C"/>
</dbReference>
<feature type="domain" description="Flagellar motor switch protein FliG N-terminal" evidence="12">
    <location>
        <begin position="1"/>
        <end position="102"/>
    </location>
</feature>
<evidence type="ECO:0000259" key="10">
    <source>
        <dbReference type="Pfam" id="PF01706"/>
    </source>
</evidence>
<proteinExistence type="inferred from homology"/>
<comment type="subcellular location">
    <subcellularLocation>
        <location evidence="1">Bacterial flagellum basal body</location>
    </subcellularLocation>
    <subcellularLocation>
        <location evidence="2">Cell membrane</location>
        <topology evidence="2">Peripheral membrane protein</topology>
        <orientation evidence="2">Cytoplasmic side</orientation>
    </subcellularLocation>
</comment>
<keyword evidence="13" id="KW-0969">Cilium</keyword>
<feature type="domain" description="Flagellar motor switch protein FliG middle" evidence="11">
    <location>
        <begin position="111"/>
        <end position="184"/>
    </location>
</feature>
<sequence>MSGAEKAAILLLCLGEEATSKVFESLSDAEVREITRHMITIEHIPAQVSREVVAEFNRTQKSHAGIFIRGNDFVKKVIAGSEDQKRAEKLLEDVTWDEEARPLETIAIMQPHMVASLLENEHPQTVALILSTQRIEHSAKILNCMNESIRADIMYRIARTEQVSPEIVGQIEDALRKEIGIVARQDKQHQLGGVSRVVDIINNMGPGADKKILEGIGKTDPDMADEIRNNMFTFEDLVNLDGRTLQTILREINNDQLTLALKSASDNLKEAIFQNISGRAAEMIQDDLEAMGPVKLSEVETMQQTIVKIVLKLEEEEKILIPGRGGADALV</sequence>
<dbReference type="GO" id="GO:0009425">
    <property type="term" value="C:bacterial-type flagellum basal body"/>
    <property type="evidence" value="ECO:0007669"/>
    <property type="project" value="UniProtKB-SubCell"/>
</dbReference>
<dbReference type="Gene3D" id="1.10.220.30">
    <property type="match status" value="3"/>
</dbReference>
<dbReference type="InterPro" id="IPR000090">
    <property type="entry name" value="Flg_Motor_Flig"/>
</dbReference>
<dbReference type="PANTHER" id="PTHR30534">
    <property type="entry name" value="FLAGELLAR MOTOR SWITCH PROTEIN FLIG"/>
    <property type="match status" value="1"/>
</dbReference>
<dbReference type="NCBIfam" id="TIGR00207">
    <property type="entry name" value="fliG"/>
    <property type="match status" value="1"/>
</dbReference>
<dbReference type="PRINTS" id="PR00954">
    <property type="entry name" value="FLGMOTORFLIG"/>
</dbReference>
<dbReference type="Proteomes" id="UP000182517">
    <property type="component" value="Chromosome"/>
</dbReference>
<dbReference type="STRING" id="1842532.A7E78_05340"/>
<evidence type="ECO:0000259" key="12">
    <source>
        <dbReference type="Pfam" id="PF14842"/>
    </source>
</evidence>
<evidence type="ECO:0000256" key="6">
    <source>
        <dbReference type="ARBA" id="ARBA00022500"/>
    </source>
</evidence>
<reference evidence="13 14" key="1">
    <citation type="journal article" date="2017" name="Genome Announc.">
        <title>Complete Genome Sequences of Two Acetylene-Fermenting Pelobacter acetylenicus Strains.</title>
        <authorList>
            <person name="Sutton J.M."/>
            <person name="Baesman S.M."/>
            <person name="Fierst J.L."/>
            <person name="Poret-Peterson A.T."/>
            <person name="Oremland R.S."/>
            <person name="Dunlap D.S."/>
            <person name="Akob D.M."/>
        </authorList>
    </citation>
    <scope>NUCLEOTIDE SEQUENCE [LARGE SCALE GENOMIC DNA]</scope>
    <source>
        <strain evidence="13 14">SFB93</strain>
    </source>
</reference>
<comment type="similarity">
    <text evidence="3">Belongs to the FliG family.</text>
</comment>
<feature type="domain" description="Flagellar motor switch protein FliG C-terminal" evidence="10">
    <location>
        <begin position="215"/>
        <end position="321"/>
    </location>
</feature>
<evidence type="ECO:0000256" key="5">
    <source>
        <dbReference type="ARBA" id="ARBA00022475"/>
    </source>
</evidence>
<dbReference type="InterPro" id="IPR028263">
    <property type="entry name" value="FliG_N"/>
</dbReference>